<proteinExistence type="predicted"/>
<accession>A0ABP8ZGY5</accession>
<comment type="caution">
    <text evidence="3">The sequence shown here is derived from an EMBL/GenBank/DDBJ whole genome shotgun (WGS) entry which is preliminary data.</text>
</comment>
<name>A0ABP8ZGY5_9ACTN</name>
<protein>
    <recommendedName>
        <fullName evidence="5">Bacterial spore germination immunoglobulin-like domain-containing protein</fullName>
    </recommendedName>
</protein>
<dbReference type="RefSeq" id="WP_345529551.1">
    <property type="nucleotide sequence ID" value="NZ_BAABKN010000032.1"/>
</dbReference>
<evidence type="ECO:0000256" key="1">
    <source>
        <dbReference type="SAM" id="MobiDB-lite"/>
    </source>
</evidence>
<dbReference type="Proteomes" id="UP001499882">
    <property type="component" value="Unassembled WGS sequence"/>
</dbReference>
<evidence type="ECO:0008006" key="5">
    <source>
        <dbReference type="Google" id="ProtNLM"/>
    </source>
</evidence>
<sequence length="188" mass="19449">MVDKLPDRPSEEHPIIAGLVALVGVGLVVGLVIGLVVLAGTKVLGIGGDDDGSSADEQASIYLPTPSKTSEATDPETSLAPEGESPSESEDPSVSESPEREITLSASMTEVGPMEQFQLTGVYPMGEGAILTVQRMQDGSWVDFPATGSVSGEAFQIAVQTSKSGVNRFRVVDTDSGLESGEVRVTVG</sequence>
<reference evidence="4" key="1">
    <citation type="journal article" date="2019" name="Int. J. Syst. Evol. Microbiol.">
        <title>The Global Catalogue of Microorganisms (GCM) 10K type strain sequencing project: providing services to taxonomists for standard genome sequencing and annotation.</title>
        <authorList>
            <consortium name="The Broad Institute Genomics Platform"/>
            <consortium name="The Broad Institute Genome Sequencing Center for Infectious Disease"/>
            <person name="Wu L."/>
            <person name="Ma J."/>
        </authorList>
    </citation>
    <scope>NUCLEOTIDE SEQUENCE [LARGE SCALE GENOMIC DNA]</scope>
    <source>
        <strain evidence="4">JCM 18532</strain>
    </source>
</reference>
<keyword evidence="4" id="KW-1185">Reference proteome</keyword>
<feature type="region of interest" description="Disordered" evidence="1">
    <location>
        <begin position="47"/>
        <end position="99"/>
    </location>
</feature>
<evidence type="ECO:0000256" key="2">
    <source>
        <dbReference type="SAM" id="Phobius"/>
    </source>
</evidence>
<keyword evidence="2" id="KW-0472">Membrane</keyword>
<gene>
    <name evidence="3" type="ORF">GCM10023350_47170</name>
</gene>
<keyword evidence="2" id="KW-0812">Transmembrane</keyword>
<evidence type="ECO:0000313" key="4">
    <source>
        <dbReference type="Proteomes" id="UP001499882"/>
    </source>
</evidence>
<keyword evidence="2" id="KW-1133">Transmembrane helix</keyword>
<evidence type="ECO:0000313" key="3">
    <source>
        <dbReference type="EMBL" id="GAA4756189.1"/>
    </source>
</evidence>
<feature type="transmembrane region" description="Helical" evidence="2">
    <location>
        <begin position="15"/>
        <end position="38"/>
    </location>
</feature>
<dbReference type="EMBL" id="BAABKN010000032">
    <property type="protein sequence ID" value="GAA4756189.1"/>
    <property type="molecule type" value="Genomic_DNA"/>
</dbReference>
<feature type="compositionally biased region" description="Polar residues" evidence="1">
    <location>
        <begin position="66"/>
        <end position="76"/>
    </location>
</feature>
<organism evidence="3 4">
    <name type="scientific">Nocardioides endophyticus</name>
    <dbReference type="NCBI Taxonomy" id="1353775"/>
    <lineage>
        <taxon>Bacteria</taxon>
        <taxon>Bacillati</taxon>
        <taxon>Actinomycetota</taxon>
        <taxon>Actinomycetes</taxon>
        <taxon>Propionibacteriales</taxon>
        <taxon>Nocardioidaceae</taxon>
        <taxon>Nocardioides</taxon>
    </lineage>
</organism>